<sequence length="268" mass="30668">MQFLNVQSPWYQAAIYQDLRQLLPISAWQTWPDTEQMTALLPKLTCNSHGKSIQFVCQSTLDACPDGIYYEQRILESGAVPTRPAHWHDLFNALIWCLFPKAKSLINQQHCDDIAKYGQKKRTPRRNALTLFDECGVIIAVADDHLSQALKQHEWDALFWQQRDAWGNTIRPFVFGHASYESYLQPFIGLCGKALCLPVSADFFTLPLLKQYQALDQQLSLALSADLLADNQPLSPLPLLGVPGWWPANESREFYLNQDYFRPAPKRS</sequence>
<gene>
    <name evidence="1" type="ORF">DU002_07925</name>
</gene>
<name>A0A368NKP7_9GAMM</name>
<protein>
    <submittedName>
        <fullName evidence="1">DUF3025 domain-containing protein</fullName>
    </submittedName>
</protein>
<dbReference type="Proteomes" id="UP000252558">
    <property type="component" value="Unassembled WGS sequence"/>
</dbReference>
<dbReference type="OrthoDB" id="5292474at2"/>
<dbReference type="RefSeq" id="WP_114337835.1">
    <property type="nucleotide sequence ID" value="NZ_QPID01000004.1"/>
</dbReference>
<dbReference type="EMBL" id="QPID01000004">
    <property type="protein sequence ID" value="RCU50345.1"/>
    <property type="molecule type" value="Genomic_DNA"/>
</dbReference>
<reference evidence="1 2" key="1">
    <citation type="submission" date="2018-07" db="EMBL/GenBank/DDBJ databases">
        <title>Corallincola holothuriorum sp. nov., a new facultative anaerobe isolated from sea cucumber Apostichopus japonicus.</title>
        <authorList>
            <person name="Xia H."/>
        </authorList>
    </citation>
    <scope>NUCLEOTIDE SEQUENCE [LARGE SCALE GENOMIC DNA]</scope>
    <source>
        <strain evidence="1 2">C4</strain>
    </source>
</reference>
<dbReference type="Pfam" id="PF11227">
    <property type="entry name" value="DUF3025"/>
    <property type="match status" value="1"/>
</dbReference>
<dbReference type="InterPro" id="IPR021390">
    <property type="entry name" value="DUF3025"/>
</dbReference>
<dbReference type="AlphaFoldDB" id="A0A368NKP7"/>
<evidence type="ECO:0000313" key="2">
    <source>
        <dbReference type="Proteomes" id="UP000252558"/>
    </source>
</evidence>
<keyword evidence="2" id="KW-1185">Reference proteome</keyword>
<comment type="caution">
    <text evidence="1">The sequence shown here is derived from an EMBL/GenBank/DDBJ whole genome shotgun (WGS) entry which is preliminary data.</text>
</comment>
<evidence type="ECO:0000313" key="1">
    <source>
        <dbReference type="EMBL" id="RCU50345.1"/>
    </source>
</evidence>
<proteinExistence type="predicted"/>
<accession>A0A368NKP7</accession>
<organism evidence="1 2">
    <name type="scientific">Corallincola holothuriorum</name>
    <dbReference type="NCBI Taxonomy" id="2282215"/>
    <lineage>
        <taxon>Bacteria</taxon>
        <taxon>Pseudomonadati</taxon>
        <taxon>Pseudomonadota</taxon>
        <taxon>Gammaproteobacteria</taxon>
        <taxon>Alteromonadales</taxon>
        <taxon>Psychromonadaceae</taxon>
        <taxon>Corallincola</taxon>
    </lineage>
</organism>